<accession>A0A162J8H7</accession>
<name>A0A162J8H7_9CLOT</name>
<feature type="transmembrane region" description="Helical" evidence="1">
    <location>
        <begin position="85"/>
        <end position="105"/>
    </location>
</feature>
<feature type="transmembrane region" description="Helical" evidence="1">
    <location>
        <begin position="56"/>
        <end position="79"/>
    </location>
</feature>
<dbReference type="RefSeq" id="WP_063554083.1">
    <property type="nucleotide sequence ID" value="NZ_LITT01000004.1"/>
</dbReference>
<dbReference type="AlphaFoldDB" id="A0A162J8H7"/>
<organism evidence="2 3">
    <name type="scientific">Clostridium ljungdahlii</name>
    <dbReference type="NCBI Taxonomy" id="1538"/>
    <lineage>
        <taxon>Bacteria</taxon>
        <taxon>Bacillati</taxon>
        <taxon>Bacillota</taxon>
        <taxon>Clostridia</taxon>
        <taxon>Eubacteriales</taxon>
        <taxon>Clostridiaceae</taxon>
        <taxon>Clostridium</taxon>
    </lineage>
</organism>
<feature type="transmembrane region" description="Helical" evidence="1">
    <location>
        <begin position="7"/>
        <end position="25"/>
    </location>
</feature>
<feature type="transmembrane region" description="Helical" evidence="1">
    <location>
        <begin position="112"/>
        <end position="141"/>
    </location>
</feature>
<dbReference type="PATRIC" id="fig|1538.10.peg.954"/>
<gene>
    <name evidence="2" type="ORF">WY13_00459</name>
</gene>
<keyword evidence="1" id="KW-0472">Membrane</keyword>
<dbReference type="Proteomes" id="UP000077407">
    <property type="component" value="Unassembled WGS sequence"/>
</dbReference>
<feature type="transmembrane region" description="Helical" evidence="1">
    <location>
        <begin position="31"/>
        <end position="49"/>
    </location>
</feature>
<dbReference type="EMBL" id="LITT01000004">
    <property type="protein sequence ID" value="OAA91815.1"/>
    <property type="molecule type" value="Genomic_DNA"/>
</dbReference>
<protein>
    <submittedName>
        <fullName evidence="2">Uncharacterized protein</fullName>
    </submittedName>
</protein>
<dbReference type="OrthoDB" id="1907006at2"/>
<keyword evidence="1" id="KW-1133">Transmembrane helix</keyword>
<proteinExistence type="predicted"/>
<keyword evidence="1" id="KW-0812">Transmembrane</keyword>
<evidence type="ECO:0000313" key="3">
    <source>
        <dbReference type="Proteomes" id="UP000077407"/>
    </source>
</evidence>
<evidence type="ECO:0000313" key="2">
    <source>
        <dbReference type="EMBL" id="OAA91815.1"/>
    </source>
</evidence>
<comment type="caution">
    <text evidence="2">The sequence shown here is derived from an EMBL/GenBank/DDBJ whole genome shotgun (WGS) entry which is preliminary data.</text>
</comment>
<evidence type="ECO:0000256" key="1">
    <source>
        <dbReference type="SAM" id="Phobius"/>
    </source>
</evidence>
<sequence>MNEKNFNFNVKVLFFVAVLITAYFYIDKFEIIALVPLALCVYDGFCIFLKFKNRDGLRIIFFMATVLTLIFVLHVLVVYGVSNPIPMIIAFIVTNLFFIYNLIIYKYFKYNLLSLIIIILGWIICDCFPILMVFVLSAGLLSK</sequence>
<reference evidence="2 3" key="1">
    <citation type="journal article" date="2015" name="Biotechnol. Bioeng.">
        <title>Genome sequence and phenotypic characterization of Caulobacter segnis.</title>
        <authorList>
            <person name="Patel S."/>
            <person name="Fletcher B."/>
            <person name="Scott D.C."/>
            <person name="Ely B."/>
        </authorList>
    </citation>
    <scope>NUCLEOTIDE SEQUENCE [LARGE SCALE GENOMIC DNA]</scope>
    <source>
        <strain evidence="2 3">ERI-2</strain>
    </source>
</reference>